<dbReference type="InterPro" id="IPR046151">
    <property type="entry name" value="DUF6153"/>
</dbReference>
<organism evidence="1 2">
    <name type="scientific">Antrihabitans spumae</name>
    <dbReference type="NCBI Taxonomy" id="3373370"/>
    <lineage>
        <taxon>Bacteria</taxon>
        <taxon>Bacillati</taxon>
        <taxon>Actinomycetota</taxon>
        <taxon>Actinomycetes</taxon>
        <taxon>Mycobacteriales</taxon>
        <taxon>Nocardiaceae</taxon>
        <taxon>Antrihabitans</taxon>
    </lineage>
</organism>
<evidence type="ECO:0000313" key="2">
    <source>
        <dbReference type="Proteomes" id="UP001609219"/>
    </source>
</evidence>
<reference evidence="1 2" key="1">
    <citation type="submission" date="2024-10" db="EMBL/GenBank/DDBJ databases">
        <authorList>
            <person name="Riesco R."/>
        </authorList>
    </citation>
    <scope>NUCLEOTIDE SEQUENCE [LARGE SCALE GENOMIC DNA]</scope>
    <source>
        <strain evidence="1 2">NCIMB 15450</strain>
    </source>
</reference>
<dbReference type="RefSeq" id="WP_395127611.1">
    <property type="nucleotide sequence ID" value="NZ_JBIMSN010000012.1"/>
</dbReference>
<keyword evidence="2" id="KW-1185">Reference proteome</keyword>
<dbReference type="Proteomes" id="UP001609219">
    <property type="component" value="Unassembled WGS sequence"/>
</dbReference>
<name>A0ABW7JYF1_9NOCA</name>
<gene>
    <name evidence="1" type="ORF">ACHIRB_03035</name>
</gene>
<evidence type="ECO:0000313" key="1">
    <source>
        <dbReference type="EMBL" id="MFH5227569.1"/>
    </source>
</evidence>
<comment type="caution">
    <text evidence="1">The sequence shown here is derived from an EMBL/GenBank/DDBJ whole genome shotgun (WGS) entry which is preliminary data.</text>
</comment>
<accession>A0ABW7JYF1</accession>
<dbReference type="EMBL" id="JBIMSN010000012">
    <property type="protein sequence ID" value="MFH5227569.1"/>
    <property type="molecule type" value="Genomic_DNA"/>
</dbReference>
<dbReference type="Pfam" id="PF19650">
    <property type="entry name" value="DUF6153"/>
    <property type="match status" value="1"/>
</dbReference>
<proteinExistence type="predicted"/>
<sequence>MRATMINAARISVVVTVLVGILLMHSISVEHSAGGHPPNTTHTASDNAALFYPAASDNPSSDETDCGSPCPVHSGMHSSLVVMTVTVALAGARMLLGQTSWARGPDRMQRQSIIWKGPTRPQTTLSLEQLSVLRV</sequence>
<protein>
    <submittedName>
        <fullName evidence="1">DUF6153 family protein</fullName>
    </submittedName>
</protein>